<evidence type="ECO:0000313" key="13">
    <source>
        <dbReference type="Proteomes" id="UP000010556"/>
    </source>
</evidence>
<sequence>MSATGDNERFSRYFGGCPVVKVPGFMFPVQEHYLEDILARLGKQPPPHRRHHESEDECALDLDLVTDLVLHIDARGEPGGILCFLPGWQEIKGVQQRLQEALGLHESKYLILPVHSNIPMMDQKAIFQQPPAGVRKIVLATNIAETSITINDIVHVVDSGLHKEERYDLKTKVSCLETVWVSRANVIQRRGRAGRCQSGFAYHLFPRSRLEKMVPFQFSENIYEAFLVGKPSDCTLASAQCNEYSEEEELVKGVLMAGLYPNLIQVRQGKVTRQGKFKPNSVTYRTKSGNILLHKSTINREATRLRSRWLTYFMAVKSNGSVFVRDSSQVHPLAVLLLTDGDVHIRDDGRRATISLSDSDLLRLEGDSRTVRLLRDLRRALGRMVERSLRSELAALPLEVQQEHGQLLALLVELLRGPCGSFDVRKAADD</sequence>
<keyword evidence="8" id="KW-0067">ATP-binding</keyword>
<evidence type="ECO:0000256" key="6">
    <source>
        <dbReference type="ARBA" id="ARBA00022801"/>
    </source>
</evidence>
<dbReference type="FunFam" id="3.40.50.300:FF:000375">
    <property type="entry name" value="Putative ATP-dependent RNA helicase DHX30"/>
    <property type="match status" value="1"/>
</dbReference>
<comment type="catalytic activity">
    <reaction evidence="10">
        <text>ATP + H2O = ADP + phosphate + H(+)</text>
        <dbReference type="Rhea" id="RHEA:13065"/>
        <dbReference type="ChEBI" id="CHEBI:15377"/>
        <dbReference type="ChEBI" id="CHEBI:15378"/>
        <dbReference type="ChEBI" id="CHEBI:30616"/>
        <dbReference type="ChEBI" id="CHEBI:43474"/>
        <dbReference type="ChEBI" id="CHEBI:456216"/>
        <dbReference type="EC" id="3.6.4.13"/>
    </reaction>
</comment>
<dbReference type="GO" id="GO:0016787">
    <property type="term" value="F:hydrolase activity"/>
    <property type="evidence" value="ECO:0007669"/>
    <property type="project" value="UniProtKB-KW"/>
</dbReference>
<evidence type="ECO:0000256" key="9">
    <source>
        <dbReference type="ARBA" id="ARBA00022884"/>
    </source>
</evidence>
<dbReference type="GO" id="GO:0005524">
    <property type="term" value="F:ATP binding"/>
    <property type="evidence" value="ECO:0007669"/>
    <property type="project" value="UniProtKB-KW"/>
</dbReference>
<keyword evidence="5" id="KW-0547">Nucleotide-binding</keyword>
<dbReference type="PROSITE" id="PS51194">
    <property type="entry name" value="HELICASE_CTER"/>
    <property type="match status" value="1"/>
</dbReference>
<dbReference type="CDD" id="cd18791">
    <property type="entry name" value="SF2_C_RHA"/>
    <property type="match status" value="1"/>
</dbReference>
<proteinExistence type="inferred from homology"/>
<gene>
    <name evidence="12" type="ORF">MDA_GLEAN10023124</name>
</gene>
<evidence type="ECO:0000256" key="8">
    <source>
        <dbReference type="ARBA" id="ARBA00022840"/>
    </source>
</evidence>
<comment type="subcellular location">
    <subcellularLocation>
        <location evidence="1">Cytoplasm</location>
    </subcellularLocation>
</comment>
<protein>
    <recommendedName>
        <fullName evidence="3">RNA helicase</fullName>
        <ecNumber evidence="3">3.6.4.13</ecNumber>
    </recommendedName>
</protein>
<keyword evidence="6" id="KW-0378">Hydrolase</keyword>
<dbReference type="eggNOG" id="KOG0920">
    <property type="taxonomic scope" value="Eukaryota"/>
</dbReference>
<evidence type="ECO:0000256" key="2">
    <source>
        <dbReference type="ARBA" id="ARBA00008792"/>
    </source>
</evidence>
<keyword evidence="7 12" id="KW-0347">Helicase</keyword>
<dbReference type="PANTHER" id="PTHR18934">
    <property type="entry name" value="ATP-DEPENDENT RNA HELICASE"/>
    <property type="match status" value="1"/>
</dbReference>
<evidence type="ECO:0000256" key="10">
    <source>
        <dbReference type="ARBA" id="ARBA00047984"/>
    </source>
</evidence>
<accession>L5LG75</accession>
<evidence type="ECO:0000259" key="11">
    <source>
        <dbReference type="PROSITE" id="PS51194"/>
    </source>
</evidence>
<evidence type="ECO:0000256" key="7">
    <source>
        <dbReference type="ARBA" id="ARBA00022806"/>
    </source>
</evidence>
<evidence type="ECO:0000256" key="3">
    <source>
        <dbReference type="ARBA" id="ARBA00012552"/>
    </source>
</evidence>
<dbReference type="GO" id="GO:0003724">
    <property type="term" value="F:RNA helicase activity"/>
    <property type="evidence" value="ECO:0007669"/>
    <property type="project" value="UniProtKB-EC"/>
</dbReference>
<name>L5LG75_MYODS</name>
<dbReference type="PANTHER" id="PTHR18934:SF257">
    <property type="entry name" value="ATP-DEPENDENT RNA HELICASE DHX30"/>
    <property type="match status" value="1"/>
</dbReference>
<dbReference type="InterPro" id="IPR011709">
    <property type="entry name" value="DEAD-box_helicase_OB_fold"/>
</dbReference>
<dbReference type="GO" id="GO:0002151">
    <property type="term" value="F:G-quadruplex RNA binding"/>
    <property type="evidence" value="ECO:0007669"/>
    <property type="project" value="TreeGrafter"/>
</dbReference>
<dbReference type="Pfam" id="PF07717">
    <property type="entry name" value="OB_NTP_bind"/>
    <property type="match status" value="1"/>
</dbReference>
<dbReference type="Gene3D" id="3.40.50.300">
    <property type="entry name" value="P-loop containing nucleotide triphosphate hydrolases"/>
    <property type="match status" value="1"/>
</dbReference>
<evidence type="ECO:0000256" key="1">
    <source>
        <dbReference type="ARBA" id="ARBA00004496"/>
    </source>
</evidence>
<comment type="similarity">
    <text evidence="2">Belongs to the DEAD box helicase family. DEAH subfamily.</text>
</comment>
<dbReference type="InterPro" id="IPR027417">
    <property type="entry name" value="P-loop_NTPase"/>
</dbReference>
<keyword evidence="4" id="KW-0963">Cytoplasm</keyword>
<dbReference type="AlphaFoldDB" id="L5LG75"/>
<dbReference type="InterPro" id="IPR001650">
    <property type="entry name" value="Helicase_C-like"/>
</dbReference>
<evidence type="ECO:0000256" key="5">
    <source>
        <dbReference type="ARBA" id="ARBA00022741"/>
    </source>
</evidence>
<dbReference type="EMBL" id="KB112367">
    <property type="protein sequence ID" value="ELK24985.1"/>
    <property type="molecule type" value="Genomic_DNA"/>
</dbReference>
<organism evidence="12 13">
    <name type="scientific">Myotis davidii</name>
    <name type="common">David's myotis</name>
    <dbReference type="NCBI Taxonomy" id="225400"/>
    <lineage>
        <taxon>Eukaryota</taxon>
        <taxon>Metazoa</taxon>
        <taxon>Chordata</taxon>
        <taxon>Craniata</taxon>
        <taxon>Vertebrata</taxon>
        <taxon>Euteleostomi</taxon>
        <taxon>Mammalia</taxon>
        <taxon>Eutheria</taxon>
        <taxon>Laurasiatheria</taxon>
        <taxon>Chiroptera</taxon>
        <taxon>Yangochiroptera</taxon>
        <taxon>Vespertilionidae</taxon>
        <taxon>Myotis</taxon>
    </lineage>
</organism>
<dbReference type="SMART" id="SM00490">
    <property type="entry name" value="HELICc"/>
    <property type="match status" value="1"/>
</dbReference>
<dbReference type="SUPFAM" id="SSF52540">
    <property type="entry name" value="P-loop containing nucleoside triphosphate hydrolases"/>
    <property type="match status" value="1"/>
</dbReference>
<evidence type="ECO:0000256" key="4">
    <source>
        <dbReference type="ARBA" id="ARBA00022490"/>
    </source>
</evidence>
<evidence type="ECO:0000313" key="12">
    <source>
        <dbReference type="EMBL" id="ELK24985.1"/>
    </source>
</evidence>
<dbReference type="GO" id="GO:0005634">
    <property type="term" value="C:nucleus"/>
    <property type="evidence" value="ECO:0007669"/>
    <property type="project" value="TreeGrafter"/>
</dbReference>
<keyword evidence="13" id="KW-1185">Reference proteome</keyword>
<keyword evidence="9" id="KW-0694">RNA-binding</keyword>
<dbReference type="Proteomes" id="UP000010556">
    <property type="component" value="Unassembled WGS sequence"/>
</dbReference>
<dbReference type="Pfam" id="PF00271">
    <property type="entry name" value="Helicase_C"/>
    <property type="match status" value="1"/>
</dbReference>
<feature type="domain" description="Helicase C-terminal" evidence="11">
    <location>
        <begin position="64"/>
        <end position="233"/>
    </location>
</feature>
<dbReference type="EC" id="3.6.4.13" evidence="3"/>
<dbReference type="GO" id="GO:0003678">
    <property type="term" value="F:DNA helicase activity"/>
    <property type="evidence" value="ECO:0007669"/>
    <property type="project" value="TreeGrafter"/>
</dbReference>
<dbReference type="GO" id="GO:0005737">
    <property type="term" value="C:cytoplasm"/>
    <property type="evidence" value="ECO:0007669"/>
    <property type="project" value="UniProtKB-SubCell"/>
</dbReference>
<reference evidence="13" key="1">
    <citation type="journal article" date="2013" name="Science">
        <title>Comparative analysis of bat genomes provides insight into the evolution of flight and immunity.</title>
        <authorList>
            <person name="Zhang G."/>
            <person name="Cowled C."/>
            <person name="Shi Z."/>
            <person name="Huang Z."/>
            <person name="Bishop-Lilly K.A."/>
            <person name="Fang X."/>
            <person name="Wynne J.W."/>
            <person name="Xiong Z."/>
            <person name="Baker M.L."/>
            <person name="Zhao W."/>
            <person name="Tachedjian M."/>
            <person name="Zhu Y."/>
            <person name="Zhou P."/>
            <person name="Jiang X."/>
            <person name="Ng J."/>
            <person name="Yang L."/>
            <person name="Wu L."/>
            <person name="Xiao J."/>
            <person name="Feng Y."/>
            <person name="Chen Y."/>
            <person name="Sun X."/>
            <person name="Zhang Y."/>
            <person name="Marsh G.A."/>
            <person name="Crameri G."/>
            <person name="Broder C.C."/>
            <person name="Frey K.G."/>
            <person name="Wang L.F."/>
            <person name="Wang J."/>
        </authorList>
    </citation>
    <scope>NUCLEOTIDE SEQUENCE [LARGE SCALE GENOMIC DNA]</scope>
</reference>